<dbReference type="PANTHER" id="PTHR43798:SF31">
    <property type="entry name" value="AB HYDROLASE SUPERFAMILY PROTEIN YCLE"/>
    <property type="match status" value="1"/>
</dbReference>
<protein>
    <submittedName>
        <fullName evidence="3">Alpha/beta fold hydrolase</fullName>
    </submittedName>
</protein>
<dbReference type="EMBL" id="CP035492">
    <property type="protein sequence ID" value="QAY68547.1"/>
    <property type="molecule type" value="Genomic_DNA"/>
</dbReference>
<dbReference type="KEGG" id="pprt:ET464_15335"/>
<dbReference type="AlphaFoldDB" id="A0A4P6F5Q7"/>
<evidence type="ECO:0000313" key="3">
    <source>
        <dbReference type="EMBL" id="QAY68547.1"/>
    </source>
</evidence>
<evidence type="ECO:0000259" key="2">
    <source>
        <dbReference type="Pfam" id="PF00561"/>
    </source>
</evidence>
<dbReference type="InterPro" id="IPR050266">
    <property type="entry name" value="AB_hydrolase_sf"/>
</dbReference>
<sequence>MSDGIELYYEEEGAGFPLVMLHGLMWSGMTFQREIDRLKAHYRVIALDSRGHGKSGKPPVYTWQDHVQDVIALLDTIGIESCYLLGASMGSYIAQGVAIAVPRRIKKLVLIAPKSNGLTSSMQEMLERHAGAMKDLALEDQIGRAFSYMFHNQAAVRKALTDWHTGQVTLNDPQEQAAANKALEGFDFRHDLKNVTAQTLVISGKHDGLNPPERGREVALLIPDSAFVEFQHSGHAPSIEEPERFLEEITNFLASAVESKMSI</sequence>
<dbReference type="Gene3D" id="3.40.50.1820">
    <property type="entry name" value="alpha/beta hydrolase"/>
    <property type="match status" value="1"/>
</dbReference>
<gene>
    <name evidence="3" type="ORF">ET464_15335</name>
</gene>
<keyword evidence="4" id="KW-1185">Reference proteome</keyword>
<dbReference type="InterPro" id="IPR029058">
    <property type="entry name" value="AB_hydrolase_fold"/>
</dbReference>
<accession>A0A4P6F5Q7</accession>
<dbReference type="GO" id="GO:0016020">
    <property type="term" value="C:membrane"/>
    <property type="evidence" value="ECO:0007669"/>
    <property type="project" value="TreeGrafter"/>
</dbReference>
<dbReference type="SUPFAM" id="SSF53474">
    <property type="entry name" value="alpha/beta-Hydrolases"/>
    <property type="match status" value="1"/>
</dbReference>
<dbReference type="InterPro" id="IPR000073">
    <property type="entry name" value="AB_hydrolase_1"/>
</dbReference>
<dbReference type="GO" id="GO:0016787">
    <property type="term" value="F:hydrolase activity"/>
    <property type="evidence" value="ECO:0007669"/>
    <property type="project" value="UniProtKB-KW"/>
</dbReference>
<dbReference type="PRINTS" id="PR00111">
    <property type="entry name" value="ABHYDROLASE"/>
</dbReference>
<proteinExistence type="predicted"/>
<evidence type="ECO:0000313" key="4">
    <source>
        <dbReference type="Proteomes" id="UP000293568"/>
    </source>
</evidence>
<feature type="domain" description="AB hydrolase-1" evidence="2">
    <location>
        <begin position="17"/>
        <end position="242"/>
    </location>
</feature>
<dbReference type="PANTHER" id="PTHR43798">
    <property type="entry name" value="MONOACYLGLYCEROL LIPASE"/>
    <property type="match status" value="1"/>
</dbReference>
<dbReference type="Proteomes" id="UP000293568">
    <property type="component" value="Chromosome"/>
</dbReference>
<dbReference type="Pfam" id="PF00561">
    <property type="entry name" value="Abhydrolase_1"/>
    <property type="match status" value="1"/>
</dbReference>
<evidence type="ECO:0000256" key="1">
    <source>
        <dbReference type="ARBA" id="ARBA00022801"/>
    </source>
</evidence>
<organism evidence="3 4">
    <name type="scientific">Paenibacillus protaetiae</name>
    <dbReference type="NCBI Taxonomy" id="2509456"/>
    <lineage>
        <taxon>Bacteria</taxon>
        <taxon>Bacillati</taxon>
        <taxon>Bacillota</taxon>
        <taxon>Bacilli</taxon>
        <taxon>Bacillales</taxon>
        <taxon>Paenibacillaceae</taxon>
        <taxon>Paenibacillus</taxon>
    </lineage>
</organism>
<name>A0A4P6F5Q7_9BACL</name>
<reference evidence="3 4" key="1">
    <citation type="submission" date="2019-01" db="EMBL/GenBank/DDBJ databases">
        <title>Genome sequencing of strain FW100M-2.</title>
        <authorList>
            <person name="Heo J."/>
            <person name="Kim S.-J."/>
            <person name="Kim J.-S."/>
            <person name="Hong S.-B."/>
            <person name="Kwon S.-W."/>
        </authorList>
    </citation>
    <scope>NUCLEOTIDE SEQUENCE [LARGE SCALE GENOMIC DNA]</scope>
    <source>
        <strain evidence="3 4">FW100M-2</strain>
    </source>
</reference>
<dbReference type="OrthoDB" id="6191536at2"/>
<keyword evidence="1 3" id="KW-0378">Hydrolase</keyword>